<sequence>MRLNSLDVVRGFAIFAMIIAHTVVFLDDREPRALEVLFHFLNDAASPLFALVIGVTAGYQLREASRWDARRKSFFAISWVIKSIVLILVGLLLSINFSGVLIVLDFLGIMMLAATPFLFLPAAWSAGAALVFLAAAPIVNEAARNWALTSAFSPTSMYNPTALLLDWTVLGSAYRLTNLLPMLLIGFLLARWQLGDLRRTAWVFGGGAVLLGASLLMRRWEEATTGVAQSGSYGDEARDLGLALLAYAGIQLLGDFSGERMRTWFARLTRPLADMGTMAFTIYCLHVLILTAIWSQLLLGEENWLAGPGLIYRQPQGVLTMVAIMVVCMLFATLWRRYLGVGPLERVIGVLSLRHPPETLLAVPSASTRRSEPALPAPRG</sequence>
<feature type="transmembrane region" description="Helical" evidence="1">
    <location>
        <begin position="278"/>
        <end position="297"/>
    </location>
</feature>
<proteinExistence type="predicted"/>
<evidence type="ECO:0000313" key="3">
    <source>
        <dbReference type="EMBL" id="KAB1639399.1"/>
    </source>
</evidence>
<comment type="caution">
    <text evidence="3">The sequence shown here is derived from an EMBL/GenBank/DDBJ whole genome shotgun (WGS) entry which is preliminary data.</text>
</comment>
<gene>
    <name evidence="3" type="ORF">F8O03_03420</name>
</gene>
<keyword evidence="1" id="KW-0812">Transmembrane</keyword>
<feature type="transmembrane region" description="Helical" evidence="1">
    <location>
        <begin position="73"/>
        <end position="93"/>
    </location>
</feature>
<dbReference type="GO" id="GO:0016747">
    <property type="term" value="F:acyltransferase activity, transferring groups other than amino-acyl groups"/>
    <property type="evidence" value="ECO:0007669"/>
    <property type="project" value="InterPro"/>
</dbReference>
<accession>A0A7J5B5E6</accession>
<evidence type="ECO:0000313" key="4">
    <source>
        <dbReference type="Proteomes" id="UP000490386"/>
    </source>
</evidence>
<dbReference type="OrthoDB" id="4966979at2"/>
<dbReference type="EMBL" id="WBJX01000001">
    <property type="protein sequence ID" value="KAB1639399.1"/>
    <property type="molecule type" value="Genomic_DNA"/>
</dbReference>
<dbReference type="Pfam" id="PF01757">
    <property type="entry name" value="Acyl_transf_3"/>
    <property type="match status" value="1"/>
</dbReference>
<dbReference type="InterPro" id="IPR002656">
    <property type="entry name" value="Acyl_transf_3_dom"/>
</dbReference>
<keyword evidence="4" id="KW-1185">Reference proteome</keyword>
<feature type="transmembrane region" description="Helical" evidence="1">
    <location>
        <begin position="167"/>
        <end position="189"/>
    </location>
</feature>
<keyword evidence="1" id="KW-1133">Transmembrane helix</keyword>
<keyword evidence="1" id="KW-0472">Membrane</keyword>
<reference evidence="3 4" key="1">
    <citation type="submission" date="2019-09" db="EMBL/GenBank/DDBJ databases">
        <title>Phylogeny of genus Pseudoclavibacter and closely related genus.</title>
        <authorList>
            <person name="Li Y."/>
        </authorList>
    </citation>
    <scope>NUCLEOTIDE SEQUENCE [LARGE SCALE GENOMIC DNA]</scope>
    <source>
        <strain evidence="3 4">THG-MD12</strain>
    </source>
</reference>
<feature type="transmembrane region" description="Helical" evidence="1">
    <location>
        <begin position="127"/>
        <end position="147"/>
    </location>
</feature>
<dbReference type="AlphaFoldDB" id="A0A7J5B5E6"/>
<organism evidence="3 4">
    <name type="scientific">Pseudoclavibacter terrae</name>
    <dbReference type="NCBI Taxonomy" id="1530195"/>
    <lineage>
        <taxon>Bacteria</taxon>
        <taxon>Bacillati</taxon>
        <taxon>Actinomycetota</taxon>
        <taxon>Actinomycetes</taxon>
        <taxon>Micrococcales</taxon>
        <taxon>Microbacteriaceae</taxon>
        <taxon>Pseudoclavibacter</taxon>
    </lineage>
</organism>
<protein>
    <submittedName>
        <fullName evidence="3">Acyltransferase</fullName>
    </submittedName>
</protein>
<feature type="transmembrane region" description="Helical" evidence="1">
    <location>
        <begin position="317"/>
        <end position="335"/>
    </location>
</feature>
<dbReference type="Proteomes" id="UP000490386">
    <property type="component" value="Unassembled WGS sequence"/>
</dbReference>
<feature type="domain" description="Acyltransferase 3" evidence="2">
    <location>
        <begin position="4"/>
        <end position="331"/>
    </location>
</feature>
<keyword evidence="3" id="KW-0012">Acyltransferase</keyword>
<evidence type="ECO:0000256" key="1">
    <source>
        <dbReference type="SAM" id="Phobius"/>
    </source>
</evidence>
<feature type="transmembrane region" description="Helical" evidence="1">
    <location>
        <begin position="7"/>
        <end position="24"/>
    </location>
</feature>
<keyword evidence="3" id="KW-0808">Transferase</keyword>
<feature type="transmembrane region" description="Helical" evidence="1">
    <location>
        <begin position="201"/>
        <end position="220"/>
    </location>
</feature>
<evidence type="ECO:0000259" key="2">
    <source>
        <dbReference type="Pfam" id="PF01757"/>
    </source>
</evidence>
<name>A0A7J5B5E6_9MICO</name>
<dbReference type="RefSeq" id="WP_151422362.1">
    <property type="nucleotide sequence ID" value="NZ_WBJX01000001.1"/>
</dbReference>
<feature type="transmembrane region" description="Helical" evidence="1">
    <location>
        <begin position="44"/>
        <end position="61"/>
    </location>
</feature>